<keyword evidence="5" id="KW-1133">Transmembrane helix</keyword>
<evidence type="ECO:0000256" key="3">
    <source>
        <dbReference type="ARBA" id="ARBA00023157"/>
    </source>
</evidence>
<feature type="transmembrane region" description="Helical" evidence="5">
    <location>
        <begin position="6"/>
        <end position="32"/>
    </location>
</feature>
<evidence type="ECO:0000256" key="5">
    <source>
        <dbReference type="SAM" id="Phobius"/>
    </source>
</evidence>
<dbReference type="STRING" id="1122240.GCA_000620105_00743"/>
<keyword evidence="5" id="KW-0472">Membrane</keyword>
<dbReference type="OrthoDB" id="9811352at2"/>
<gene>
    <name evidence="7" type="ORF">DAI18_00800</name>
</gene>
<dbReference type="RefSeq" id="WP_107888543.1">
    <property type="nucleotide sequence ID" value="NZ_CP028519.1"/>
</dbReference>
<evidence type="ECO:0000256" key="2">
    <source>
        <dbReference type="ARBA" id="ARBA00022748"/>
    </source>
</evidence>
<keyword evidence="4" id="KW-0676">Redox-active center</keyword>
<dbReference type="PROSITE" id="PS51352">
    <property type="entry name" value="THIOREDOXIN_2"/>
    <property type="match status" value="1"/>
</dbReference>
<evidence type="ECO:0000256" key="1">
    <source>
        <dbReference type="ARBA" id="ARBA00004196"/>
    </source>
</evidence>
<comment type="subcellular location">
    <subcellularLocation>
        <location evidence="1">Cell envelope</location>
    </subcellularLocation>
</comment>
<dbReference type="InterPro" id="IPR017937">
    <property type="entry name" value="Thioredoxin_CS"/>
</dbReference>
<dbReference type="SUPFAM" id="SSF52833">
    <property type="entry name" value="Thioredoxin-like"/>
    <property type="match status" value="1"/>
</dbReference>
<dbReference type="Gene3D" id="3.40.30.10">
    <property type="entry name" value="Glutaredoxin"/>
    <property type="match status" value="1"/>
</dbReference>
<dbReference type="GO" id="GO:0017004">
    <property type="term" value="P:cytochrome complex assembly"/>
    <property type="evidence" value="ECO:0007669"/>
    <property type="project" value="UniProtKB-KW"/>
</dbReference>
<evidence type="ECO:0000256" key="4">
    <source>
        <dbReference type="ARBA" id="ARBA00023284"/>
    </source>
</evidence>
<dbReference type="InterPro" id="IPR013766">
    <property type="entry name" value="Thioredoxin_domain"/>
</dbReference>
<evidence type="ECO:0000259" key="6">
    <source>
        <dbReference type="PROSITE" id="PS51352"/>
    </source>
</evidence>
<feature type="domain" description="Thioredoxin" evidence="6">
    <location>
        <begin position="126"/>
        <end position="267"/>
    </location>
</feature>
<dbReference type="InterPro" id="IPR013740">
    <property type="entry name" value="Redoxin"/>
</dbReference>
<protein>
    <submittedName>
        <fullName evidence="7">Thiol:disulfide interchange protein</fullName>
    </submittedName>
</protein>
<evidence type="ECO:0000313" key="7">
    <source>
        <dbReference type="EMBL" id="AVY92748.1"/>
    </source>
</evidence>
<dbReference type="InterPro" id="IPR050553">
    <property type="entry name" value="Thioredoxin_ResA/DsbE_sf"/>
</dbReference>
<keyword evidence="3" id="KW-1015">Disulfide bond</keyword>
<name>A0A2U3TH68_9NEIS</name>
<accession>A0A2U3TH68</accession>
<organism evidence="7 8">
    <name type="scientific">Microvirgula aerodenitrificans</name>
    <dbReference type="NCBI Taxonomy" id="57480"/>
    <lineage>
        <taxon>Bacteria</taxon>
        <taxon>Pseudomonadati</taxon>
        <taxon>Pseudomonadota</taxon>
        <taxon>Betaproteobacteria</taxon>
        <taxon>Neisseriales</taxon>
        <taxon>Aquaspirillaceae</taxon>
        <taxon>Microvirgula</taxon>
    </lineage>
</organism>
<reference evidence="7 8" key="1">
    <citation type="submission" date="2018-04" db="EMBL/GenBank/DDBJ databases">
        <title>Denitrifier Microvirgula.</title>
        <authorList>
            <person name="Anderson E."/>
            <person name="Jang J."/>
            <person name="Ishii S."/>
        </authorList>
    </citation>
    <scope>NUCLEOTIDE SEQUENCE [LARGE SCALE GENOMIC DNA]</scope>
    <source>
        <strain evidence="7 8">BE2.4</strain>
    </source>
</reference>
<keyword evidence="5" id="KW-0812">Transmembrane</keyword>
<sequence length="271" mass="29289">MLSFNLGPLAIPFSVALSGCAWLMALGAGYLAGRRQRISVAGPLNDMLLWGLVAARLGFVAIWFEQYRPQPWGMLDIRDGGFNLWAGIGGALAWAMWHGSRQPALRRPLAIALLAGTLTWGAGKAWLTGNETPALSAQALATLSGPQTTLPALADGRPVVVSLWASWCPPCRREMPLLQAAQQHENDVRFIFVNQGETAASVQQYLQTEKLQLENVLLDPAGQLGKTYRSVALPTTLFFDARGKLVATHLGELSAASLASKLEPLRRRPSP</sequence>
<dbReference type="AlphaFoldDB" id="A0A2U3TH68"/>
<keyword evidence="8" id="KW-1185">Reference proteome</keyword>
<dbReference type="PANTHER" id="PTHR42852:SF6">
    <property type="entry name" value="THIOL:DISULFIDE INTERCHANGE PROTEIN DSBE"/>
    <property type="match status" value="1"/>
</dbReference>
<keyword evidence="2" id="KW-0201">Cytochrome c-type biogenesis</keyword>
<dbReference type="GO" id="GO:0015036">
    <property type="term" value="F:disulfide oxidoreductase activity"/>
    <property type="evidence" value="ECO:0007669"/>
    <property type="project" value="UniProtKB-ARBA"/>
</dbReference>
<dbReference type="CDD" id="cd02966">
    <property type="entry name" value="TlpA_like_family"/>
    <property type="match status" value="1"/>
</dbReference>
<dbReference type="PROSITE" id="PS00194">
    <property type="entry name" value="THIOREDOXIN_1"/>
    <property type="match status" value="1"/>
</dbReference>
<evidence type="ECO:0000313" key="8">
    <source>
        <dbReference type="Proteomes" id="UP000244173"/>
    </source>
</evidence>
<dbReference type="InterPro" id="IPR036249">
    <property type="entry name" value="Thioredoxin-like_sf"/>
</dbReference>
<dbReference type="Pfam" id="PF08534">
    <property type="entry name" value="Redoxin"/>
    <property type="match status" value="1"/>
</dbReference>
<proteinExistence type="predicted"/>
<dbReference type="Proteomes" id="UP000244173">
    <property type="component" value="Chromosome"/>
</dbReference>
<dbReference type="GO" id="GO:0030313">
    <property type="term" value="C:cell envelope"/>
    <property type="evidence" value="ECO:0007669"/>
    <property type="project" value="UniProtKB-SubCell"/>
</dbReference>
<feature type="transmembrane region" description="Helical" evidence="5">
    <location>
        <begin position="80"/>
        <end position="97"/>
    </location>
</feature>
<dbReference type="KEGG" id="maer:DAI18_00800"/>
<dbReference type="EMBL" id="CP028519">
    <property type="protein sequence ID" value="AVY92748.1"/>
    <property type="molecule type" value="Genomic_DNA"/>
</dbReference>
<dbReference type="PANTHER" id="PTHR42852">
    <property type="entry name" value="THIOL:DISULFIDE INTERCHANGE PROTEIN DSBE"/>
    <property type="match status" value="1"/>
</dbReference>